<keyword evidence="2" id="KW-1185">Reference proteome</keyword>
<name>A0A9D4BWB9_DREPO</name>
<dbReference type="Proteomes" id="UP000828390">
    <property type="component" value="Unassembled WGS sequence"/>
</dbReference>
<proteinExistence type="predicted"/>
<reference evidence="1" key="1">
    <citation type="journal article" date="2019" name="bioRxiv">
        <title>The Genome of the Zebra Mussel, Dreissena polymorpha: A Resource for Invasive Species Research.</title>
        <authorList>
            <person name="McCartney M.A."/>
            <person name="Auch B."/>
            <person name="Kono T."/>
            <person name="Mallez S."/>
            <person name="Zhang Y."/>
            <person name="Obille A."/>
            <person name="Becker A."/>
            <person name="Abrahante J.E."/>
            <person name="Garbe J."/>
            <person name="Badalamenti J.P."/>
            <person name="Herman A."/>
            <person name="Mangelson H."/>
            <person name="Liachko I."/>
            <person name="Sullivan S."/>
            <person name="Sone E.D."/>
            <person name="Koren S."/>
            <person name="Silverstein K.A.T."/>
            <person name="Beckman K.B."/>
            <person name="Gohl D.M."/>
        </authorList>
    </citation>
    <scope>NUCLEOTIDE SEQUENCE</scope>
    <source>
        <strain evidence="1">Duluth1</strain>
        <tissue evidence="1">Whole animal</tissue>
    </source>
</reference>
<accession>A0A9D4BWB9</accession>
<evidence type="ECO:0000313" key="1">
    <source>
        <dbReference type="EMBL" id="KAH3711904.1"/>
    </source>
</evidence>
<dbReference type="AlphaFoldDB" id="A0A9D4BWB9"/>
<gene>
    <name evidence="1" type="ORF">DPMN_071580</name>
</gene>
<evidence type="ECO:0000313" key="2">
    <source>
        <dbReference type="Proteomes" id="UP000828390"/>
    </source>
</evidence>
<comment type="caution">
    <text evidence="1">The sequence shown here is derived from an EMBL/GenBank/DDBJ whole genome shotgun (WGS) entry which is preliminary data.</text>
</comment>
<organism evidence="1 2">
    <name type="scientific">Dreissena polymorpha</name>
    <name type="common">Zebra mussel</name>
    <name type="synonym">Mytilus polymorpha</name>
    <dbReference type="NCBI Taxonomy" id="45954"/>
    <lineage>
        <taxon>Eukaryota</taxon>
        <taxon>Metazoa</taxon>
        <taxon>Spiralia</taxon>
        <taxon>Lophotrochozoa</taxon>
        <taxon>Mollusca</taxon>
        <taxon>Bivalvia</taxon>
        <taxon>Autobranchia</taxon>
        <taxon>Heteroconchia</taxon>
        <taxon>Euheterodonta</taxon>
        <taxon>Imparidentia</taxon>
        <taxon>Neoheterodontei</taxon>
        <taxon>Myida</taxon>
        <taxon>Dreissenoidea</taxon>
        <taxon>Dreissenidae</taxon>
        <taxon>Dreissena</taxon>
    </lineage>
</organism>
<dbReference type="EMBL" id="JAIWYP010000014">
    <property type="protein sequence ID" value="KAH3711904.1"/>
    <property type="molecule type" value="Genomic_DNA"/>
</dbReference>
<sequence>METELQNKLRPQTVTVHRVKFWRAAVGSVDTSRCPLQNNTSNLRSDWSSLT</sequence>
<protein>
    <submittedName>
        <fullName evidence="1">Uncharacterized protein</fullName>
    </submittedName>
</protein>
<reference evidence="1" key="2">
    <citation type="submission" date="2020-11" db="EMBL/GenBank/DDBJ databases">
        <authorList>
            <person name="McCartney M.A."/>
            <person name="Auch B."/>
            <person name="Kono T."/>
            <person name="Mallez S."/>
            <person name="Becker A."/>
            <person name="Gohl D.M."/>
            <person name="Silverstein K.A.T."/>
            <person name="Koren S."/>
            <person name="Bechman K.B."/>
            <person name="Herman A."/>
            <person name="Abrahante J.E."/>
            <person name="Garbe J."/>
        </authorList>
    </citation>
    <scope>NUCLEOTIDE SEQUENCE</scope>
    <source>
        <strain evidence="1">Duluth1</strain>
        <tissue evidence="1">Whole animal</tissue>
    </source>
</reference>